<comment type="caution">
    <text evidence="2">The sequence shown here is derived from an EMBL/GenBank/DDBJ whole genome shotgun (WGS) entry which is preliminary data.</text>
</comment>
<dbReference type="OrthoDB" id="3638144at2"/>
<organism evidence="2 3">
    <name type="scientific">Amycolatopsis cihanbeyliensis</name>
    <dbReference type="NCBI Taxonomy" id="1128664"/>
    <lineage>
        <taxon>Bacteria</taxon>
        <taxon>Bacillati</taxon>
        <taxon>Actinomycetota</taxon>
        <taxon>Actinomycetes</taxon>
        <taxon>Pseudonocardiales</taxon>
        <taxon>Pseudonocardiaceae</taxon>
        <taxon>Amycolatopsis</taxon>
    </lineage>
</organism>
<reference evidence="2 3" key="1">
    <citation type="submission" date="2019-06" db="EMBL/GenBank/DDBJ databases">
        <title>Sequencing the genomes of 1000 actinobacteria strains.</title>
        <authorList>
            <person name="Klenk H.-P."/>
        </authorList>
    </citation>
    <scope>NUCLEOTIDE SEQUENCE [LARGE SCALE GENOMIC DNA]</scope>
    <source>
        <strain evidence="2 3">DSM 45679</strain>
    </source>
</reference>
<name>A0A542CTW0_AMYCI</name>
<accession>A0A542CTW0</accession>
<evidence type="ECO:0000313" key="3">
    <source>
        <dbReference type="Proteomes" id="UP000320876"/>
    </source>
</evidence>
<dbReference type="Proteomes" id="UP000320876">
    <property type="component" value="Unassembled WGS sequence"/>
</dbReference>
<gene>
    <name evidence="2" type="ORF">FB471_6422</name>
</gene>
<protein>
    <submittedName>
        <fullName evidence="2">Uncharacterized protein</fullName>
    </submittedName>
</protein>
<evidence type="ECO:0000256" key="1">
    <source>
        <dbReference type="SAM" id="MobiDB-lite"/>
    </source>
</evidence>
<dbReference type="EMBL" id="VFML01000002">
    <property type="protein sequence ID" value="TQI94262.1"/>
    <property type="molecule type" value="Genomic_DNA"/>
</dbReference>
<dbReference type="AlphaFoldDB" id="A0A542CTW0"/>
<proteinExistence type="predicted"/>
<dbReference type="RefSeq" id="WP_142003511.1">
    <property type="nucleotide sequence ID" value="NZ_VFML01000002.1"/>
</dbReference>
<evidence type="ECO:0000313" key="2">
    <source>
        <dbReference type="EMBL" id="TQI94262.1"/>
    </source>
</evidence>
<feature type="region of interest" description="Disordered" evidence="1">
    <location>
        <begin position="1"/>
        <end position="51"/>
    </location>
</feature>
<keyword evidence="3" id="KW-1185">Reference proteome</keyword>
<sequence length="100" mass="10349">MTGRDQAGPDPTAEWLAEVRPPETPWRVDRPPEAAAEQQVAGEPGPAPGTWQRARTAARAVGQAVPYVQAGAVLGWAAGAAFAEDGTESEQPGFEPGTDG</sequence>